<organism evidence="4 5">
    <name type="scientific">Halogranum amylolyticum</name>
    <dbReference type="NCBI Taxonomy" id="660520"/>
    <lineage>
        <taxon>Archaea</taxon>
        <taxon>Methanobacteriati</taxon>
        <taxon>Methanobacteriota</taxon>
        <taxon>Stenosarchaea group</taxon>
        <taxon>Halobacteria</taxon>
        <taxon>Halobacteriales</taxon>
        <taxon>Haloferacaceae</taxon>
    </lineage>
</organism>
<reference evidence="5" key="1">
    <citation type="submission" date="2016-10" db="EMBL/GenBank/DDBJ databases">
        <authorList>
            <person name="Varghese N."/>
            <person name="Submissions S."/>
        </authorList>
    </citation>
    <scope>NUCLEOTIDE SEQUENCE [LARGE SCALE GENOMIC DNA]</scope>
    <source>
        <strain evidence="5">CGMCC 1.10121</strain>
    </source>
</reference>
<dbReference type="SUPFAM" id="SSF53822">
    <property type="entry name" value="Periplasmic binding protein-like I"/>
    <property type="match status" value="1"/>
</dbReference>
<dbReference type="AlphaFoldDB" id="A0A1H8S0H9"/>
<protein>
    <submittedName>
        <fullName evidence="4">Tat (Twin-arginine translocation) pathway signal sequence</fullName>
    </submittedName>
</protein>
<evidence type="ECO:0000256" key="1">
    <source>
        <dbReference type="ARBA" id="ARBA00022729"/>
    </source>
</evidence>
<gene>
    <name evidence="4" type="ORF">SAMN04487948_104356</name>
</gene>
<evidence type="ECO:0000259" key="3">
    <source>
        <dbReference type="Pfam" id="PF13458"/>
    </source>
</evidence>
<dbReference type="Proteomes" id="UP000199126">
    <property type="component" value="Unassembled WGS sequence"/>
</dbReference>
<name>A0A1H8S0H9_9EURY</name>
<evidence type="ECO:0000313" key="4">
    <source>
        <dbReference type="EMBL" id="SEO72047.1"/>
    </source>
</evidence>
<evidence type="ECO:0000256" key="2">
    <source>
        <dbReference type="SAM" id="MobiDB-lite"/>
    </source>
</evidence>
<dbReference type="CDD" id="cd06346">
    <property type="entry name" value="PBP1_ABC_ligand_binding-like"/>
    <property type="match status" value="1"/>
</dbReference>
<keyword evidence="5" id="KW-1185">Reference proteome</keyword>
<dbReference type="EMBL" id="FODV01000004">
    <property type="protein sequence ID" value="SEO72047.1"/>
    <property type="molecule type" value="Genomic_DNA"/>
</dbReference>
<dbReference type="InterPro" id="IPR019546">
    <property type="entry name" value="TAT_signal_bac_arc"/>
</dbReference>
<proteinExistence type="predicted"/>
<dbReference type="OrthoDB" id="21336at2157"/>
<dbReference type="NCBIfam" id="TIGR01409">
    <property type="entry name" value="TAT_signal_seq"/>
    <property type="match status" value="1"/>
</dbReference>
<dbReference type="PANTHER" id="PTHR30483:SF6">
    <property type="entry name" value="PERIPLASMIC BINDING PROTEIN OF ABC TRANSPORTER FOR NATURAL AMINO ACIDS"/>
    <property type="match status" value="1"/>
</dbReference>
<dbReference type="Gene3D" id="3.40.50.2300">
    <property type="match status" value="2"/>
</dbReference>
<dbReference type="InterPro" id="IPR028081">
    <property type="entry name" value="Leu-bd"/>
</dbReference>
<sequence length="430" mass="44018">MLRDIERRDFLKGVGTAGVVGLAGCTSGGDGGDGGSDGNGTGGGGGGGGDRTIQYGVLLPLTGDLGSVGQPMRDAAILPSKQLSDADLGGLSVKETVEDTQTNPSSGISAANSLINSGIPGICGPASSGVNIQVSRQVFIPNQVVGVSPSSTAPSVTDLEDDDFVYRTAPSDALQGQVVSRVANDSVGASTAATMYVNNDYGQLLSQAFVSAFEENGGTVQKEVSFEKQQSSYTSKLQSALGGGPDALVVIGYPASGVQLFTDYYADFDDGTDILVTDGMQDAQMQKQVGNPMENVTGTAPQPSGPAADAFASAYNDEYGRDPSVFNAHSYDAAATLILANAWAGENSGTAVRDAMREIANPEGTEVTIENLAEGVKMAANGEAINYAGASSAVDFDDNGDMKAVSYSVWQFAPDSESGIEVVDTIQFEA</sequence>
<dbReference type="PROSITE" id="PS51257">
    <property type="entry name" value="PROKAR_LIPOPROTEIN"/>
    <property type="match status" value="1"/>
</dbReference>
<dbReference type="InterPro" id="IPR051010">
    <property type="entry name" value="BCAA_transport"/>
</dbReference>
<accession>A0A1H8S0H9</accession>
<dbReference type="PANTHER" id="PTHR30483">
    <property type="entry name" value="LEUCINE-SPECIFIC-BINDING PROTEIN"/>
    <property type="match status" value="1"/>
</dbReference>
<evidence type="ECO:0000313" key="5">
    <source>
        <dbReference type="Proteomes" id="UP000199126"/>
    </source>
</evidence>
<dbReference type="RefSeq" id="WP_089823682.1">
    <property type="nucleotide sequence ID" value="NZ_FODV01000004.1"/>
</dbReference>
<dbReference type="InterPro" id="IPR028082">
    <property type="entry name" value="Peripla_BP_I"/>
</dbReference>
<keyword evidence="1" id="KW-0732">Signal</keyword>
<feature type="region of interest" description="Disordered" evidence="2">
    <location>
        <begin position="28"/>
        <end position="47"/>
    </location>
</feature>
<dbReference type="Pfam" id="PF13458">
    <property type="entry name" value="Peripla_BP_6"/>
    <property type="match status" value="1"/>
</dbReference>
<feature type="domain" description="Leucine-binding protein" evidence="3">
    <location>
        <begin position="52"/>
        <end position="359"/>
    </location>
</feature>